<evidence type="ECO:0000256" key="5">
    <source>
        <dbReference type="SAM" id="Phobius"/>
    </source>
</evidence>
<comment type="caution">
    <text evidence="6">The sequence shown here is derived from an EMBL/GenBank/DDBJ whole genome shotgun (WGS) entry which is preliminary data.</text>
</comment>
<keyword evidence="2 5" id="KW-0812">Transmembrane</keyword>
<feature type="transmembrane region" description="Helical" evidence="5">
    <location>
        <begin position="108"/>
        <end position="126"/>
    </location>
</feature>
<protein>
    <submittedName>
        <fullName evidence="6">Isoprenylcysteine carboxylmethyltransferase family protein</fullName>
    </submittedName>
</protein>
<evidence type="ECO:0000256" key="4">
    <source>
        <dbReference type="ARBA" id="ARBA00023136"/>
    </source>
</evidence>
<comment type="subcellular location">
    <subcellularLocation>
        <location evidence="1">Endomembrane system</location>
        <topology evidence="1">Multi-pass membrane protein</topology>
    </subcellularLocation>
</comment>
<dbReference type="GO" id="GO:0012505">
    <property type="term" value="C:endomembrane system"/>
    <property type="evidence" value="ECO:0007669"/>
    <property type="project" value="UniProtKB-SubCell"/>
</dbReference>
<feature type="transmembrane region" description="Helical" evidence="5">
    <location>
        <begin position="12"/>
        <end position="32"/>
    </location>
</feature>
<proteinExistence type="predicted"/>
<name>A0A7C0Y7A6_9BACT</name>
<dbReference type="PANTHER" id="PTHR43847">
    <property type="entry name" value="BLL3993 PROTEIN"/>
    <property type="match status" value="1"/>
</dbReference>
<dbReference type="PANTHER" id="PTHR43847:SF1">
    <property type="entry name" value="BLL3993 PROTEIN"/>
    <property type="match status" value="1"/>
</dbReference>
<evidence type="ECO:0000313" key="6">
    <source>
        <dbReference type="EMBL" id="HDD53574.1"/>
    </source>
</evidence>
<keyword evidence="4 5" id="KW-0472">Membrane</keyword>
<accession>A0A7C0Y7A6</accession>
<reference evidence="6" key="1">
    <citation type="journal article" date="2020" name="mSystems">
        <title>Genome- and Community-Level Interaction Insights into Carbon Utilization and Element Cycling Functions of Hydrothermarchaeota in Hydrothermal Sediment.</title>
        <authorList>
            <person name="Zhou Z."/>
            <person name="Liu Y."/>
            <person name="Xu W."/>
            <person name="Pan J."/>
            <person name="Luo Z.H."/>
            <person name="Li M."/>
        </authorList>
    </citation>
    <scope>NUCLEOTIDE SEQUENCE [LARGE SCALE GENOMIC DNA]</scope>
    <source>
        <strain evidence="6">HyVt-115</strain>
    </source>
</reference>
<sequence>MKIMHKKSIGHLVGHIAYIALYGVLIISTIFLHNSANLAKLLYAGWIILALGITFMLWSSKSRKEGHVEEDISREALVESRMYAFVRHPEFLGHILIIFALIIISQHWISLIVGAILIVLLCLAMIEEEKGNIEKFGKAYRDYMKRVPRINLMAGIIKQIHSKRENKDG</sequence>
<dbReference type="InterPro" id="IPR052527">
    <property type="entry name" value="Metal_cation-efflux_comp"/>
</dbReference>
<dbReference type="Pfam" id="PF04191">
    <property type="entry name" value="PEMT"/>
    <property type="match status" value="1"/>
</dbReference>
<feature type="transmembrane region" description="Helical" evidence="5">
    <location>
        <begin position="84"/>
        <end position="102"/>
    </location>
</feature>
<feature type="transmembrane region" description="Helical" evidence="5">
    <location>
        <begin position="38"/>
        <end position="58"/>
    </location>
</feature>
<dbReference type="AlphaFoldDB" id="A0A7C0Y7A6"/>
<evidence type="ECO:0000256" key="3">
    <source>
        <dbReference type="ARBA" id="ARBA00022989"/>
    </source>
</evidence>
<dbReference type="Gene3D" id="1.20.120.1630">
    <property type="match status" value="1"/>
</dbReference>
<organism evidence="6">
    <name type="scientific">Thermosulfidibacter takaii</name>
    <dbReference type="NCBI Taxonomy" id="412593"/>
    <lineage>
        <taxon>Bacteria</taxon>
        <taxon>Pseudomonadati</taxon>
        <taxon>Thermosulfidibacterota</taxon>
        <taxon>Thermosulfidibacteria</taxon>
        <taxon>Thermosulfidibacterales</taxon>
        <taxon>Thermosulfidibacteraceae</taxon>
    </lineage>
</organism>
<gene>
    <name evidence="6" type="ORF">ENF32_05870</name>
</gene>
<keyword evidence="3 5" id="KW-1133">Transmembrane helix</keyword>
<dbReference type="Proteomes" id="UP000885690">
    <property type="component" value="Unassembled WGS sequence"/>
</dbReference>
<evidence type="ECO:0000256" key="2">
    <source>
        <dbReference type="ARBA" id="ARBA00022692"/>
    </source>
</evidence>
<evidence type="ECO:0000256" key="1">
    <source>
        <dbReference type="ARBA" id="ARBA00004127"/>
    </source>
</evidence>
<dbReference type="InterPro" id="IPR007318">
    <property type="entry name" value="Phopholipid_MeTrfase"/>
</dbReference>
<dbReference type="EMBL" id="DQWS01000220">
    <property type="protein sequence ID" value="HDD53574.1"/>
    <property type="molecule type" value="Genomic_DNA"/>
</dbReference>